<dbReference type="Pfam" id="PF00571">
    <property type="entry name" value="CBS"/>
    <property type="match status" value="1"/>
</dbReference>
<gene>
    <name evidence="3" type="ORF">ACFQ1S_23390</name>
</gene>
<protein>
    <submittedName>
        <fullName evidence="3">CBS domain-containing protein</fullName>
    </submittedName>
</protein>
<comment type="caution">
    <text evidence="3">The sequence shown here is derived from an EMBL/GenBank/DDBJ whole genome shotgun (WGS) entry which is preliminary data.</text>
</comment>
<sequence length="55" mass="5656">MTRTVITVGPFTPAKEAAEVLVTNGFTTLPVVDADGLLVGVVTEADLLTGRIGID</sequence>
<dbReference type="Gene3D" id="3.10.580.10">
    <property type="entry name" value="CBS-domain"/>
    <property type="match status" value="1"/>
</dbReference>
<evidence type="ECO:0000256" key="1">
    <source>
        <dbReference type="PROSITE-ProRule" id="PRU00703"/>
    </source>
</evidence>
<evidence type="ECO:0000313" key="4">
    <source>
        <dbReference type="Proteomes" id="UP001597045"/>
    </source>
</evidence>
<dbReference type="InterPro" id="IPR000644">
    <property type="entry name" value="CBS_dom"/>
</dbReference>
<reference evidence="4" key="1">
    <citation type="journal article" date="2019" name="Int. J. Syst. Evol. Microbiol.">
        <title>The Global Catalogue of Microorganisms (GCM) 10K type strain sequencing project: providing services to taxonomists for standard genome sequencing and annotation.</title>
        <authorList>
            <consortium name="The Broad Institute Genomics Platform"/>
            <consortium name="The Broad Institute Genome Sequencing Center for Infectious Disease"/>
            <person name="Wu L."/>
            <person name="Ma J."/>
        </authorList>
    </citation>
    <scope>NUCLEOTIDE SEQUENCE [LARGE SCALE GENOMIC DNA]</scope>
    <source>
        <strain evidence="4">JCM 31486</strain>
    </source>
</reference>
<feature type="domain" description="CBS" evidence="2">
    <location>
        <begin position="1"/>
        <end position="55"/>
    </location>
</feature>
<name>A0ABW3MBX5_9PSEU</name>
<keyword evidence="1" id="KW-0129">CBS domain</keyword>
<feature type="non-terminal residue" evidence="3">
    <location>
        <position position="55"/>
    </location>
</feature>
<dbReference type="SMART" id="SM00116">
    <property type="entry name" value="CBS"/>
    <property type="match status" value="1"/>
</dbReference>
<evidence type="ECO:0000313" key="3">
    <source>
        <dbReference type="EMBL" id="MFD1048271.1"/>
    </source>
</evidence>
<dbReference type="InterPro" id="IPR046342">
    <property type="entry name" value="CBS_dom_sf"/>
</dbReference>
<keyword evidence="4" id="KW-1185">Reference proteome</keyword>
<dbReference type="EMBL" id="JBHTIS010001495">
    <property type="protein sequence ID" value="MFD1048271.1"/>
    <property type="molecule type" value="Genomic_DNA"/>
</dbReference>
<accession>A0ABW3MBX5</accession>
<dbReference type="SUPFAM" id="SSF54631">
    <property type="entry name" value="CBS-domain pair"/>
    <property type="match status" value="1"/>
</dbReference>
<dbReference type="PROSITE" id="PS51371">
    <property type="entry name" value="CBS"/>
    <property type="match status" value="1"/>
</dbReference>
<proteinExistence type="predicted"/>
<organism evidence="3 4">
    <name type="scientific">Kibdelosporangium lantanae</name>
    <dbReference type="NCBI Taxonomy" id="1497396"/>
    <lineage>
        <taxon>Bacteria</taxon>
        <taxon>Bacillati</taxon>
        <taxon>Actinomycetota</taxon>
        <taxon>Actinomycetes</taxon>
        <taxon>Pseudonocardiales</taxon>
        <taxon>Pseudonocardiaceae</taxon>
        <taxon>Kibdelosporangium</taxon>
    </lineage>
</organism>
<dbReference type="Proteomes" id="UP001597045">
    <property type="component" value="Unassembled WGS sequence"/>
</dbReference>
<evidence type="ECO:0000259" key="2">
    <source>
        <dbReference type="PROSITE" id="PS51371"/>
    </source>
</evidence>